<dbReference type="FunFam" id="3.30.160.60:FF:002343">
    <property type="entry name" value="Zinc finger protein 33A"/>
    <property type="match status" value="1"/>
</dbReference>
<evidence type="ECO:0000259" key="6">
    <source>
        <dbReference type="PROSITE" id="PS50157"/>
    </source>
</evidence>
<proteinExistence type="predicted"/>
<dbReference type="Proteomes" id="UP000234681">
    <property type="component" value="Chromosome 8"/>
</dbReference>
<keyword evidence="2" id="KW-0677">Repeat</keyword>
<organism evidence="7 8">
    <name type="scientific">Rattus norvegicus</name>
    <name type="common">Rat</name>
    <dbReference type="NCBI Taxonomy" id="10116"/>
    <lineage>
        <taxon>Eukaryota</taxon>
        <taxon>Metazoa</taxon>
        <taxon>Chordata</taxon>
        <taxon>Craniata</taxon>
        <taxon>Vertebrata</taxon>
        <taxon>Euteleostomi</taxon>
        <taxon>Mammalia</taxon>
        <taxon>Eutheria</taxon>
        <taxon>Euarchontoglires</taxon>
        <taxon>Glires</taxon>
        <taxon>Rodentia</taxon>
        <taxon>Myomorpha</taxon>
        <taxon>Muroidea</taxon>
        <taxon>Muridae</taxon>
        <taxon>Murinae</taxon>
        <taxon>Rattus</taxon>
    </lineage>
</organism>
<evidence type="ECO:0000256" key="2">
    <source>
        <dbReference type="ARBA" id="ARBA00022737"/>
    </source>
</evidence>
<protein>
    <submittedName>
        <fullName evidence="7">RCG31757</fullName>
    </submittedName>
</protein>
<keyword evidence="4" id="KW-0862">Zinc</keyword>
<evidence type="ECO:0000256" key="3">
    <source>
        <dbReference type="ARBA" id="ARBA00022771"/>
    </source>
</evidence>
<reference evidence="7 8" key="1">
    <citation type="submission" date="2005-09" db="EMBL/GenBank/DDBJ databases">
        <authorList>
            <person name="Mural R.J."/>
            <person name="Li P.W."/>
            <person name="Adams M.D."/>
            <person name="Amanatides P.G."/>
            <person name="Baden-Tillson H."/>
            <person name="Barnstead M."/>
            <person name="Chin S.H."/>
            <person name="Dew I."/>
            <person name="Evans C.A."/>
            <person name="Ferriera S."/>
            <person name="Flanigan M."/>
            <person name="Fosler C."/>
            <person name="Glodek A."/>
            <person name="Gu Z."/>
            <person name="Holt R.A."/>
            <person name="Jennings D."/>
            <person name="Kraft C.L."/>
            <person name="Lu F."/>
            <person name="Nguyen T."/>
            <person name="Nusskern D.R."/>
            <person name="Pfannkoch C.M."/>
            <person name="Sitter C."/>
            <person name="Sutton G.G."/>
            <person name="Venter J.C."/>
            <person name="Wang Z."/>
            <person name="Woodage T."/>
            <person name="Zheng X.H."/>
            <person name="Zhong F."/>
        </authorList>
    </citation>
    <scope>NUCLEOTIDE SEQUENCE [LARGE SCALE GENOMIC DNA]</scope>
    <source>
        <strain>BN</strain>
        <strain evidence="8">Sprague-Dawley</strain>
    </source>
</reference>
<dbReference type="GO" id="GO:0008270">
    <property type="term" value="F:zinc ion binding"/>
    <property type="evidence" value="ECO:0007669"/>
    <property type="project" value="UniProtKB-KW"/>
</dbReference>
<name>A6JNK0_RAT</name>
<feature type="domain" description="C2H2-type" evidence="6">
    <location>
        <begin position="10"/>
        <end position="37"/>
    </location>
</feature>
<keyword evidence="1" id="KW-0479">Metal-binding</keyword>
<dbReference type="Gene3D" id="3.30.160.60">
    <property type="entry name" value="Classic Zinc Finger"/>
    <property type="match status" value="1"/>
</dbReference>
<gene>
    <name evidence="7" type="ORF">rCG_31757</name>
</gene>
<dbReference type="EMBL" id="CH473993">
    <property type="protein sequence ID" value="EDL78366.1"/>
    <property type="molecule type" value="Genomic_DNA"/>
</dbReference>
<evidence type="ECO:0000256" key="5">
    <source>
        <dbReference type="PROSITE-ProRule" id="PRU00042"/>
    </source>
</evidence>
<dbReference type="InterPro" id="IPR036236">
    <property type="entry name" value="Znf_C2H2_sf"/>
</dbReference>
<keyword evidence="3 5" id="KW-0863">Zinc-finger</keyword>
<accession>A6JNK0</accession>
<evidence type="ECO:0000313" key="7">
    <source>
        <dbReference type="EMBL" id="EDL78366.1"/>
    </source>
</evidence>
<evidence type="ECO:0000256" key="1">
    <source>
        <dbReference type="ARBA" id="ARBA00022723"/>
    </source>
</evidence>
<dbReference type="InterPro" id="IPR013087">
    <property type="entry name" value="Znf_C2H2_type"/>
</dbReference>
<evidence type="ECO:0000256" key="4">
    <source>
        <dbReference type="ARBA" id="ARBA00022833"/>
    </source>
</evidence>
<sequence>MRTHTGEKLYECKIYKESFTASSSLTGHFRIHTGKNPISVRSVEKLLLSPQDFLHMYKGCMQVMWEILHDFFKYDWTFKNSHWRAGEMAQWLRALTAFPEVLSSIPSNHMVAHNHL</sequence>
<evidence type="ECO:0000313" key="8">
    <source>
        <dbReference type="Proteomes" id="UP000234681"/>
    </source>
</evidence>
<dbReference type="SUPFAM" id="SSF57667">
    <property type="entry name" value="beta-beta-alpha zinc fingers"/>
    <property type="match status" value="1"/>
</dbReference>
<dbReference type="PROSITE" id="PS50157">
    <property type="entry name" value="ZINC_FINGER_C2H2_2"/>
    <property type="match status" value="1"/>
</dbReference>
<dbReference type="AlphaFoldDB" id="A6JNK0"/>